<evidence type="ECO:0000256" key="1">
    <source>
        <dbReference type="SAM" id="MobiDB-lite"/>
    </source>
</evidence>
<dbReference type="OrthoDB" id="3530362at2759"/>
<dbReference type="EMBL" id="JAPEIS010000012">
    <property type="protein sequence ID" value="KAJ8061323.1"/>
    <property type="molecule type" value="Genomic_DNA"/>
</dbReference>
<feature type="region of interest" description="Disordered" evidence="1">
    <location>
        <begin position="200"/>
        <end position="246"/>
    </location>
</feature>
<evidence type="ECO:0000313" key="3">
    <source>
        <dbReference type="Proteomes" id="UP001152300"/>
    </source>
</evidence>
<evidence type="ECO:0000313" key="2">
    <source>
        <dbReference type="EMBL" id="KAJ8061323.1"/>
    </source>
</evidence>
<keyword evidence="3" id="KW-1185">Reference proteome</keyword>
<dbReference type="AlphaFoldDB" id="A0A9X0DHU4"/>
<protein>
    <submittedName>
        <fullName evidence="2">Uncharacterized protein</fullName>
    </submittedName>
</protein>
<dbReference type="Proteomes" id="UP001152300">
    <property type="component" value="Unassembled WGS sequence"/>
</dbReference>
<gene>
    <name evidence="2" type="ORF">OCU04_010386</name>
</gene>
<sequence>MLTSAVHLIYLGDDVASPRLKDPRDEICAPFAFKFVHNTSIVKDSSTKSAHYGEPNDYVFLTEVTREKIVREKGGKDQIMRIQDRNTVRFHLSISRRPRRIPSGKLNGTEILGVLYTDDLKVSAKATFLQICAGIKMERSDLKVETKIPSPGQRILDPTEGWLYDCNRRDHILCCPKSGRPVFDKYGRFTWALDLKPKPKRTVSAPESVQKKQEKEKKPEKKQPSGSESTSIPRPVEGTRRAQTMK</sequence>
<name>A0A9X0DHU4_9HELO</name>
<proteinExistence type="predicted"/>
<accession>A0A9X0DHU4</accession>
<comment type="caution">
    <text evidence="2">The sequence shown here is derived from an EMBL/GenBank/DDBJ whole genome shotgun (WGS) entry which is preliminary data.</text>
</comment>
<feature type="compositionally biased region" description="Basic and acidic residues" evidence="1">
    <location>
        <begin position="209"/>
        <end position="223"/>
    </location>
</feature>
<organism evidence="2 3">
    <name type="scientific">Sclerotinia nivalis</name>
    <dbReference type="NCBI Taxonomy" id="352851"/>
    <lineage>
        <taxon>Eukaryota</taxon>
        <taxon>Fungi</taxon>
        <taxon>Dikarya</taxon>
        <taxon>Ascomycota</taxon>
        <taxon>Pezizomycotina</taxon>
        <taxon>Leotiomycetes</taxon>
        <taxon>Helotiales</taxon>
        <taxon>Sclerotiniaceae</taxon>
        <taxon>Sclerotinia</taxon>
    </lineage>
</organism>
<reference evidence="2" key="1">
    <citation type="submission" date="2022-11" db="EMBL/GenBank/DDBJ databases">
        <title>Genome Resource of Sclerotinia nivalis Strain SnTB1, a Plant Pathogen Isolated from American Ginseng.</title>
        <authorList>
            <person name="Fan S."/>
        </authorList>
    </citation>
    <scope>NUCLEOTIDE SEQUENCE</scope>
    <source>
        <strain evidence="2">SnTB1</strain>
    </source>
</reference>